<dbReference type="Gene3D" id="3.40.309.10">
    <property type="entry name" value="Aldehyde Dehydrogenase, Chain A, domain 2"/>
    <property type="match status" value="1"/>
</dbReference>
<dbReference type="InterPro" id="IPR016160">
    <property type="entry name" value="Ald_DH_CS_CYS"/>
</dbReference>
<dbReference type="InterPro" id="IPR016162">
    <property type="entry name" value="Ald_DH_N"/>
</dbReference>
<dbReference type="PANTHER" id="PTHR42991:SF1">
    <property type="entry name" value="ALDEHYDE DEHYDROGENASE"/>
    <property type="match status" value="1"/>
</dbReference>
<protein>
    <recommendedName>
        <fullName evidence="4">NADP-dependent glyceraldehyde-3-phosphate dehydrogenase</fullName>
        <ecNumber evidence="3">1.2.1.9</ecNumber>
    </recommendedName>
    <alternativeName>
        <fullName evidence="5">Glyceraldehyde-3-phosphate dehydrogenase [NADP(+)]</fullName>
    </alternativeName>
    <alternativeName>
        <fullName evidence="6">Non-phosphorylating glyceraldehyde 3-phosphate dehydrogenase</fullName>
    </alternativeName>
    <alternativeName>
        <fullName evidence="7">Triosephosphate dehydrogenase</fullName>
    </alternativeName>
</protein>
<dbReference type="InterPro" id="IPR015590">
    <property type="entry name" value="Aldehyde_DH_dom"/>
</dbReference>
<feature type="active site" evidence="9">
    <location>
        <position position="268"/>
    </location>
</feature>
<evidence type="ECO:0000256" key="5">
    <source>
        <dbReference type="ARBA" id="ARBA00042470"/>
    </source>
</evidence>
<reference evidence="12" key="1">
    <citation type="submission" date="2017-08" db="EMBL/GenBank/DDBJ databases">
        <authorList>
            <person name="Polle J.E."/>
            <person name="Barry K."/>
            <person name="Cushman J."/>
            <person name="Schmutz J."/>
            <person name="Tran D."/>
            <person name="Hathwaick L.T."/>
            <person name="Yim W.C."/>
            <person name="Jenkins J."/>
            <person name="Mckie-Krisberg Z.M."/>
            <person name="Prochnik S."/>
            <person name="Lindquist E."/>
            <person name="Dockter R.B."/>
            <person name="Adam C."/>
            <person name="Molina H."/>
            <person name="Bunkerborg J."/>
            <person name="Jin E."/>
            <person name="Buchheim M."/>
            <person name="Magnuson J."/>
        </authorList>
    </citation>
    <scope>NUCLEOTIDE SEQUENCE</scope>
    <source>
        <strain evidence="12">CCAP 19/18</strain>
    </source>
</reference>
<name>A0ABQ7GPT2_DUNSA</name>
<evidence type="ECO:0000256" key="1">
    <source>
        <dbReference type="ARBA" id="ARBA00009986"/>
    </source>
</evidence>
<evidence type="ECO:0000313" key="13">
    <source>
        <dbReference type="Proteomes" id="UP000815325"/>
    </source>
</evidence>
<dbReference type="PROSITE" id="PS00687">
    <property type="entry name" value="ALDEHYDE_DEHYDR_GLU"/>
    <property type="match status" value="1"/>
</dbReference>
<comment type="similarity">
    <text evidence="1 10">Belongs to the aldehyde dehydrogenase family.</text>
</comment>
<dbReference type="SUPFAM" id="SSF53720">
    <property type="entry name" value="ALDH-like"/>
    <property type="match status" value="1"/>
</dbReference>
<dbReference type="CDD" id="cd07082">
    <property type="entry name" value="ALDH_F11_NP-GAPDH"/>
    <property type="match status" value="1"/>
</dbReference>
<dbReference type="Pfam" id="PF00171">
    <property type="entry name" value="Aldedh"/>
    <property type="match status" value="1"/>
</dbReference>
<dbReference type="PANTHER" id="PTHR42991">
    <property type="entry name" value="ALDEHYDE DEHYDROGENASE"/>
    <property type="match status" value="1"/>
</dbReference>
<accession>A0ABQ7GPT2</accession>
<dbReference type="InterPro" id="IPR016163">
    <property type="entry name" value="Ald_DH_C"/>
</dbReference>
<evidence type="ECO:0000256" key="3">
    <source>
        <dbReference type="ARBA" id="ARBA00038980"/>
    </source>
</evidence>
<dbReference type="Proteomes" id="UP000815325">
    <property type="component" value="Unassembled WGS sequence"/>
</dbReference>
<evidence type="ECO:0000256" key="6">
    <source>
        <dbReference type="ARBA" id="ARBA00042646"/>
    </source>
</evidence>
<dbReference type="EMBL" id="MU069654">
    <property type="protein sequence ID" value="KAF5836571.1"/>
    <property type="molecule type" value="Genomic_DNA"/>
</dbReference>
<dbReference type="InterPro" id="IPR029510">
    <property type="entry name" value="Ald_DH_CS_GLU"/>
</dbReference>
<dbReference type="EC" id="1.2.1.9" evidence="3"/>
<keyword evidence="13" id="KW-1185">Reference proteome</keyword>
<evidence type="ECO:0000256" key="4">
    <source>
        <dbReference type="ARBA" id="ARBA00040853"/>
    </source>
</evidence>
<keyword evidence="2 10" id="KW-0560">Oxidoreductase</keyword>
<evidence type="ECO:0000256" key="7">
    <source>
        <dbReference type="ARBA" id="ARBA00043052"/>
    </source>
</evidence>
<evidence type="ECO:0000313" key="12">
    <source>
        <dbReference type="EMBL" id="KAF5836571.1"/>
    </source>
</evidence>
<comment type="caution">
    <text evidence="12">The sequence shown here is derived from an EMBL/GenBank/DDBJ whole genome shotgun (WGS) entry which is preliminary data.</text>
</comment>
<evidence type="ECO:0000256" key="8">
    <source>
        <dbReference type="ARBA" id="ARBA00049186"/>
    </source>
</evidence>
<evidence type="ECO:0000259" key="11">
    <source>
        <dbReference type="Pfam" id="PF00171"/>
    </source>
</evidence>
<feature type="domain" description="Aldehyde dehydrogenase" evidence="11">
    <location>
        <begin position="29"/>
        <end position="487"/>
    </location>
</feature>
<proteinExistence type="inferred from homology"/>
<dbReference type="PROSITE" id="PS00070">
    <property type="entry name" value="ALDEHYDE_DEHYDR_CYS"/>
    <property type="match status" value="1"/>
</dbReference>
<evidence type="ECO:0000256" key="9">
    <source>
        <dbReference type="PROSITE-ProRule" id="PRU10007"/>
    </source>
</evidence>
<dbReference type="Gene3D" id="3.40.605.10">
    <property type="entry name" value="Aldehyde Dehydrogenase, Chain A, domain 1"/>
    <property type="match status" value="1"/>
</dbReference>
<organism evidence="12 13">
    <name type="scientific">Dunaliella salina</name>
    <name type="common">Green alga</name>
    <name type="synonym">Protococcus salinus</name>
    <dbReference type="NCBI Taxonomy" id="3046"/>
    <lineage>
        <taxon>Eukaryota</taxon>
        <taxon>Viridiplantae</taxon>
        <taxon>Chlorophyta</taxon>
        <taxon>core chlorophytes</taxon>
        <taxon>Chlorophyceae</taxon>
        <taxon>CS clade</taxon>
        <taxon>Chlamydomonadales</taxon>
        <taxon>Dunaliellaceae</taxon>
        <taxon>Dunaliella</taxon>
    </lineage>
</organism>
<dbReference type="InterPro" id="IPR016161">
    <property type="entry name" value="Ald_DH/histidinol_DH"/>
</dbReference>
<evidence type="ECO:0000256" key="10">
    <source>
        <dbReference type="RuleBase" id="RU003345"/>
    </source>
</evidence>
<gene>
    <name evidence="12" type="ORF">DUNSADRAFT_5724</name>
</gene>
<sequence>MQNGTSSDFYDGIRSASGAYKYYCNGQWLETSCGKTLNNQNPCTNQTAYTMQACTQGEVNQIFAAAKAAQKAWARTPLCKRAEALHRVAQLMREHAQPIADCMVKEIAKPSKDALSEVVRSADLVAYTAEEGVRALGENRLLTSDSFPGNTRNKLCMVAKVPLGVVLCIPPFNYPVNLAVSKIAPALMAGNAVVLKPPTQGAIAGVHLTQLFHKAGLPAGLMNLVTGKGSEIGDFLTQHPSVNCISFTGGSTGIAISKKASMVPLQMELGGKDVCIVCSDADLTLAAKHILKGGFSYSGQRCTAVKLVLADKKIADQLVSMLVPMVQGLKVGRPEDNADITPVISESSASFIEGLAQDAKQKGATFLTEYKREGNLIWPTLVDNVNPNMRIAWEEPFGPILPIIRVDGHEPAIQHCNASSLALQGCVFTQDINRAIEVSDAMETGTVQINAAPARGPDHFPFQGFRDSGIGSQGIKNSLEMMVKTKSTVINLPAPSYQMG</sequence>
<evidence type="ECO:0000256" key="2">
    <source>
        <dbReference type="ARBA" id="ARBA00023002"/>
    </source>
</evidence>
<comment type="catalytic activity">
    <reaction evidence="8">
        <text>D-glyceraldehyde 3-phosphate + NADP(+) + H2O = (2R)-3-phosphoglycerate + NADPH + 2 H(+)</text>
        <dbReference type="Rhea" id="RHEA:14669"/>
        <dbReference type="ChEBI" id="CHEBI:15377"/>
        <dbReference type="ChEBI" id="CHEBI:15378"/>
        <dbReference type="ChEBI" id="CHEBI:57783"/>
        <dbReference type="ChEBI" id="CHEBI:58272"/>
        <dbReference type="ChEBI" id="CHEBI:58349"/>
        <dbReference type="ChEBI" id="CHEBI:59776"/>
        <dbReference type="EC" id="1.2.1.9"/>
    </reaction>
</comment>
<dbReference type="InterPro" id="IPR051020">
    <property type="entry name" value="ALDH-related_metabolic_enz"/>
</dbReference>